<dbReference type="EMBL" id="SRLO01015889">
    <property type="protein sequence ID" value="TNN24272.1"/>
    <property type="molecule type" value="Genomic_DNA"/>
</dbReference>
<feature type="region of interest" description="Disordered" evidence="1">
    <location>
        <begin position="1"/>
        <end position="21"/>
    </location>
</feature>
<name>A0A4Z2E7I1_9TELE</name>
<comment type="caution">
    <text evidence="2">The sequence shown here is derived from an EMBL/GenBank/DDBJ whole genome shotgun (WGS) entry which is preliminary data.</text>
</comment>
<reference evidence="2 3" key="1">
    <citation type="submission" date="2019-03" db="EMBL/GenBank/DDBJ databases">
        <title>First draft genome of Liparis tanakae, snailfish: a comprehensive survey of snailfish specific genes.</title>
        <authorList>
            <person name="Kim W."/>
            <person name="Song I."/>
            <person name="Jeong J.-H."/>
            <person name="Kim D."/>
            <person name="Kim S."/>
            <person name="Ryu S."/>
            <person name="Song J.Y."/>
            <person name="Lee S.K."/>
        </authorList>
    </citation>
    <scope>NUCLEOTIDE SEQUENCE [LARGE SCALE GENOMIC DNA]</scope>
    <source>
        <tissue evidence="2">Muscle</tissue>
    </source>
</reference>
<feature type="region of interest" description="Disordered" evidence="1">
    <location>
        <begin position="39"/>
        <end position="62"/>
    </location>
</feature>
<dbReference type="Proteomes" id="UP000314294">
    <property type="component" value="Unassembled WGS sequence"/>
</dbReference>
<evidence type="ECO:0000313" key="2">
    <source>
        <dbReference type="EMBL" id="TNN24272.1"/>
    </source>
</evidence>
<organism evidence="2 3">
    <name type="scientific">Liparis tanakae</name>
    <name type="common">Tanaka's snailfish</name>
    <dbReference type="NCBI Taxonomy" id="230148"/>
    <lineage>
        <taxon>Eukaryota</taxon>
        <taxon>Metazoa</taxon>
        <taxon>Chordata</taxon>
        <taxon>Craniata</taxon>
        <taxon>Vertebrata</taxon>
        <taxon>Euteleostomi</taxon>
        <taxon>Actinopterygii</taxon>
        <taxon>Neopterygii</taxon>
        <taxon>Teleostei</taxon>
        <taxon>Neoteleostei</taxon>
        <taxon>Acanthomorphata</taxon>
        <taxon>Eupercaria</taxon>
        <taxon>Perciformes</taxon>
        <taxon>Cottioidei</taxon>
        <taxon>Cottales</taxon>
        <taxon>Liparidae</taxon>
        <taxon>Liparis</taxon>
    </lineage>
</organism>
<accession>A0A4Z2E7I1</accession>
<protein>
    <submittedName>
        <fullName evidence="2">Uncharacterized protein</fullName>
    </submittedName>
</protein>
<gene>
    <name evidence="2" type="ORF">EYF80_065605</name>
</gene>
<feature type="compositionally biased region" description="Basic and acidic residues" evidence="1">
    <location>
        <begin position="8"/>
        <end position="21"/>
    </location>
</feature>
<evidence type="ECO:0000256" key="1">
    <source>
        <dbReference type="SAM" id="MobiDB-lite"/>
    </source>
</evidence>
<keyword evidence="3" id="KW-1185">Reference proteome</keyword>
<sequence length="151" mass="17178">MDQMDTQTQHEELEKSYQADHREDCDAGLIGLWNAAGLERRPTGAPPRPHEEAHIPTDVRRSEKKLSRCNNITVLMKSLTGLLWPSRWTDGRREAPPLSQLTWMQSEDGAARGFRPFVPVSDHVVGSTDAEYFTGYWRFTSLQRNHASSSL</sequence>
<evidence type="ECO:0000313" key="3">
    <source>
        <dbReference type="Proteomes" id="UP000314294"/>
    </source>
</evidence>
<dbReference type="AlphaFoldDB" id="A0A4Z2E7I1"/>
<proteinExistence type="predicted"/>